<evidence type="ECO:0000256" key="2">
    <source>
        <dbReference type="SAM" id="MobiDB-lite"/>
    </source>
</evidence>
<accession>A0ABQ5FCB7</accession>
<reference evidence="3" key="2">
    <citation type="submission" date="2022-01" db="EMBL/GenBank/DDBJ databases">
        <authorList>
            <person name="Yamashiro T."/>
            <person name="Shiraishi A."/>
            <person name="Satake H."/>
            <person name="Nakayama K."/>
        </authorList>
    </citation>
    <scope>NUCLEOTIDE SEQUENCE</scope>
</reference>
<keyword evidence="4" id="KW-1185">Reference proteome</keyword>
<reference evidence="3" key="1">
    <citation type="journal article" date="2022" name="Int. J. Mol. Sci.">
        <title>Draft Genome of Tanacetum Coccineum: Genomic Comparison of Closely Related Tanacetum-Family Plants.</title>
        <authorList>
            <person name="Yamashiro T."/>
            <person name="Shiraishi A."/>
            <person name="Nakayama K."/>
            <person name="Satake H."/>
        </authorList>
    </citation>
    <scope>NUCLEOTIDE SEQUENCE</scope>
</reference>
<comment type="caution">
    <text evidence="3">The sequence shown here is derived from an EMBL/GenBank/DDBJ whole genome shotgun (WGS) entry which is preliminary data.</text>
</comment>
<feature type="region of interest" description="Disordered" evidence="2">
    <location>
        <begin position="1"/>
        <end position="83"/>
    </location>
</feature>
<feature type="compositionally biased region" description="Acidic residues" evidence="2">
    <location>
        <begin position="46"/>
        <end position="56"/>
    </location>
</feature>
<name>A0ABQ5FCB7_9ASTR</name>
<dbReference type="EMBL" id="BQNB010017245">
    <property type="protein sequence ID" value="GJT60950.1"/>
    <property type="molecule type" value="Genomic_DNA"/>
</dbReference>
<dbReference type="Proteomes" id="UP001151760">
    <property type="component" value="Unassembled WGS sequence"/>
</dbReference>
<feature type="coiled-coil region" evidence="1">
    <location>
        <begin position="249"/>
        <end position="288"/>
    </location>
</feature>
<protein>
    <submittedName>
        <fullName evidence="3">Uncharacterized protein</fullName>
    </submittedName>
</protein>
<sequence>MANLPPPNHDANFLEDEPVQPEPAPIILYHIPSQPEGYVNDKANPEEEPEEEEEPIPEQALATPAGFAPQWISGHDPNNNNGWIKEDEVKAKEEDVEEMEVEGDEEMEVEDNDGENDDAEIYNPYEEADPLNWPPPSPETAEREIMNAPVTRSTLQPIPPIRQFSGTFYVGEESSGTVFNPALCKVYPLGPMVNDPNALYSRVKTLTKQMWDRFRVKSSSSRRLERNDMRMDSFDDDLTALDSTFREQMQEMKKLVARLNEQFQQIQERDLRAENEMLRIRLRAVEEKAEYNHMEAEYYKNHWARVTWYYNDLSGWEDNAVRADAAGDRGGESVDTTAVVKDAGEEKDDEGDDAVVVTSENFRIFE</sequence>
<organism evidence="3 4">
    <name type="scientific">Tanacetum coccineum</name>
    <dbReference type="NCBI Taxonomy" id="301880"/>
    <lineage>
        <taxon>Eukaryota</taxon>
        <taxon>Viridiplantae</taxon>
        <taxon>Streptophyta</taxon>
        <taxon>Embryophyta</taxon>
        <taxon>Tracheophyta</taxon>
        <taxon>Spermatophyta</taxon>
        <taxon>Magnoliopsida</taxon>
        <taxon>eudicotyledons</taxon>
        <taxon>Gunneridae</taxon>
        <taxon>Pentapetalae</taxon>
        <taxon>asterids</taxon>
        <taxon>campanulids</taxon>
        <taxon>Asterales</taxon>
        <taxon>Asteraceae</taxon>
        <taxon>Asteroideae</taxon>
        <taxon>Anthemideae</taxon>
        <taxon>Anthemidinae</taxon>
        <taxon>Tanacetum</taxon>
    </lineage>
</organism>
<evidence type="ECO:0000313" key="3">
    <source>
        <dbReference type="EMBL" id="GJT60950.1"/>
    </source>
</evidence>
<gene>
    <name evidence="3" type="ORF">Tco_1004483</name>
</gene>
<keyword evidence="1" id="KW-0175">Coiled coil</keyword>
<evidence type="ECO:0000313" key="4">
    <source>
        <dbReference type="Proteomes" id="UP001151760"/>
    </source>
</evidence>
<evidence type="ECO:0000256" key="1">
    <source>
        <dbReference type="SAM" id="Coils"/>
    </source>
</evidence>
<proteinExistence type="predicted"/>